<name>A0AAV1F3J4_XYRNO</name>
<accession>A0AAV1F3J4</accession>
<dbReference type="Pfam" id="PF15578">
    <property type="entry name" value="DUF4662"/>
    <property type="match status" value="1"/>
</dbReference>
<gene>
    <name evidence="1" type="ORF">XNOV1_A002754</name>
</gene>
<protein>
    <submittedName>
        <fullName evidence="1">Uncharacterized protein C22orf31-like isoform X1</fullName>
    </submittedName>
</protein>
<evidence type="ECO:0000313" key="1">
    <source>
        <dbReference type="EMBL" id="CAJ1055782.1"/>
    </source>
</evidence>
<proteinExistence type="predicted"/>
<dbReference type="EMBL" id="OY660868">
    <property type="protein sequence ID" value="CAJ1055782.1"/>
    <property type="molecule type" value="Genomic_DNA"/>
</dbReference>
<reference evidence="1" key="1">
    <citation type="submission" date="2023-08" db="EMBL/GenBank/DDBJ databases">
        <authorList>
            <person name="Alioto T."/>
            <person name="Alioto T."/>
            <person name="Gomez Garrido J."/>
        </authorList>
    </citation>
    <scope>NUCLEOTIDE SEQUENCE</scope>
</reference>
<dbReference type="Proteomes" id="UP001178508">
    <property type="component" value="Chromosome 5"/>
</dbReference>
<evidence type="ECO:0000313" key="2">
    <source>
        <dbReference type="Proteomes" id="UP001178508"/>
    </source>
</evidence>
<sequence>MTARKEVTSRCAGREVTANQQRSSDHLIHGLSVDRYRQIYGAVLQPSVLSALSSSKPTDYVCGVLELKRRLWEALSRPQLQERLMEDGRVEVTEMFDLT</sequence>
<dbReference type="InterPro" id="IPR028970">
    <property type="entry name" value="DUF4662"/>
</dbReference>
<organism evidence="1 2">
    <name type="scientific">Xyrichtys novacula</name>
    <name type="common">Pearly razorfish</name>
    <name type="synonym">Hemipteronotus novacula</name>
    <dbReference type="NCBI Taxonomy" id="13765"/>
    <lineage>
        <taxon>Eukaryota</taxon>
        <taxon>Metazoa</taxon>
        <taxon>Chordata</taxon>
        <taxon>Craniata</taxon>
        <taxon>Vertebrata</taxon>
        <taxon>Euteleostomi</taxon>
        <taxon>Actinopterygii</taxon>
        <taxon>Neopterygii</taxon>
        <taxon>Teleostei</taxon>
        <taxon>Neoteleostei</taxon>
        <taxon>Acanthomorphata</taxon>
        <taxon>Eupercaria</taxon>
        <taxon>Labriformes</taxon>
        <taxon>Labridae</taxon>
        <taxon>Xyrichtys</taxon>
    </lineage>
</organism>
<dbReference type="AlphaFoldDB" id="A0AAV1F3J4"/>
<keyword evidence="2" id="KW-1185">Reference proteome</keyword>